<evidence type="ECO:0000256" key="1">
    <source>
        <dbReference type="SAM" id="Phobius"/>
    </source>
</evidence>
<dbReference type="EMBL" id="BORC01000003">
    <property type="protein sequence ID" value="GIN62482.1"/>
    <property type="molecule type" value="Genomic_DNA"/>
</dbReference>
<keyword evidence="1" id="KW-0472">Membrane</keyword>
<name>A0A920BUN0_9BACI</name>
<keyword evidence="1" id="KW-1133">Transmembrane helix</keyword>
<feature type="transmembrane region" description="Helical" evidence="1">
    <location>
        <begin position="15"/>
        <end position="37"/>
    </location>
</feature>
<reference evidence="2" key="1">
    <citation type="submission" date="2021-03" db="EMBL/GenBank/DDBJ databases">
        <title>Antimicrobial resistance genes in bacteria isolated from Japanese honey, and their potential for conferring macrolide and lincosamide resistance in the American foulbrood pathogen Paenibacillus larvae.</title>
        <authorList>
            <person name="Okamoto M."/>
            <person name="Kumagai M."/>
            <person name="Kanamori H."/>
            <person name="Takamatsu D."/>
        </authorList>
    </citation>
    <scope>NUCLEOTIDE SEQUENCE</scope>
    <source>
        <strain evidence="2">J27TS8</strain>
    </source>
</reference>
<gene>
    <name evidence="2" type="ORF">J27TS8_24750</name>
</gene>
<protein>
    <recommendedName>
        <fullName evidence="4">TadE-like protein</fullName>
    </recommendedName>
</protein>
<evidence type="ECO:0008006" key="4">
    <source>
        <dbReference type="Google" id="ProtNLM"/>
    </source>
</evidence>
<accession>A0A920BUN0</accession>
<evidence type="ECO:0000313" key="2">
    <source>
        <dbReference type="EMBL" id="GIN62482.1"/>
    </source>
</evidence>
<sequence>MLQLRKKIQEEKGSATLEFIMVMPYYLFFMLLLWQAVASGITIMQAQSAVNEAAKIYAVTKNEFEAKEVAENIIGHSDIMTFEQFHVPPHSGKEFTAEVKLKHGLVFVPKEWRNVASVELTHSASGRVIE</sequence>
<proteinExistence type="predicted"/>
<keyword evidence="3" id="KW-1185">Reference proteome</keyword>
<dbReference type="AlphaFoldDB" id="A0A920BUN0"/>
<dbReference type="RefSeq" id="WP_095314689.1">
    <property type="nucleotide sequence ID" value="NZ_BORC01000003.1"/>
</dbReference>
<keyword evidence="1" id="KW-0812">Transmembrane</keyword>
<comment type="caution">
    <text evidence="2">The sequence shown here is derived from an EMBL/GenBank/DDBJ whole genome shotgun (WGS) entry which is preliminary data.</text>
</comment>
<evidence type="ECO:0000313" key="3">
    <source>
        <dbReference type="Proteomes" id="UP000682111"/>
    </source>
</evidence>
<organism evidence="2 3">
    <name type="scientific">Robertmurraya siralis</name>
    <dbReference type="NCBI Taxonomy" id="77777"/>
    <lineage>
        <taxon>Bacteria</taxon>
        <taxon>Bacillati</taxon>
        <taxon>Bacillota</taxon>
        <taxon>Bacilli</taxon>
        <taxon>Bacillales</taxon>
        <taxon>Bacillaceae</taxon>
        <taxon>Robertmurraya</taxon>
    </lineage>
</organism>
<dbReference type="Proteomes" id="UP000682111">
    <property type="component" value="Unassembled WGS sequence"/>
</dbReference>